<keyword evidence="5" id="KW-0812">Transmembrane</keyword>
<dbReference type="OrthoDB" id="4752984at2759"/>
<evidence type="ECO:0000256" key="2">
    <source>
        <dbReference type="ARBA" id="ARBA00022771"/>
    </source>
</evidence>
<keyword evidence="5" id="KW-1133">Transmembrane helix</keyword>
<organism evidence="7 8">
    <name type="scientific">Frankliniella occidentalis</name>
    <name type="common">Western flower thrips</name>
    <name type="synonym">Euthrips occidentalis</name>
    <dbReference type="NCBI Taxonomy" id="133901"/>
    <lineage>
        <taxon>Eukaryota</taxon>
        <taxon>Metazoa</taxon>
        <taxon>Ecdysozoa</taxon>
        <taxon>Arthropoda</taxon>
        <taxon>Hexapoda</taxon>
        <taxon>Insecta</taxon>
        <taxon>Pterygota</taxon>
        <taxon>Neoptera</taxon>
        <taxon>Paraneoptera</taxon>
        <taxon>Thysanoptera</taxon>
        <taxon>Terebrantia</taxon>
        <taxon>Thripoidea</taxon>
        <taxon>Thripidae</taxon>
        <taxon>Frankliniella</taxon>
    </lineage>
</organism>
<evidence type="ECO:0000256" key="1">
    <source>
        <dbReference type="ARBA" id="ARBA00022723"/>
    </source>
</evidence>
<keyword evidence="7" id="KW-1185">Reference proteome</keyword>
<proteinExistence type="predicted"/>
<protein>
    <submittedName>
        <fullName evidence="8">Uncharacterized protein LOC113206227 isoform X1</fullName>
    </submittedName>
</protein>
<evidence type="ECO:0000256" key="5">
    <source>
        <dbReference type="SAM" id="Phobius"/>
    </source>
</evidence>
<feature type="transmembrane region" description="Helical" evidence="5">
    <location>
        <begin position="30"/>
        <end position="47"/>
    </location>
</feature>
<keyword evidence="5" id="KW-0472">Membrane</keyword>
<dbReference type="Proteomes" id="UP000504606">
    <property type="component" value="Unplaced"/>
</dbReference>
<evidence type="ECO:0000313" key="8">
    <source>
        <dbReference type="RefSeq" id="XP_052127178.1"/>
    </source>
</evidence>
<name>A0A9C6X112_FRAOC</name>
<dbReference type="SUPFAM" id="SSF57850">
    <property type="entry name" value="RING/U-box"/>
    <property type="match status" value="1"/>
</dbReference>
<dbReference type="InterPro" id="IPR013083">
    <property type="entry name" value="Znf_RING/FYVE/PHD"/>
</dbReference>
<evidence type="ECO:0000256" key="3">
    <source>
        <dbReference type="ARBA" id="ARBA00022833"/>
    </source>
</evidence>
<feature type="transmembrane region" description="Helical" evidence="5">
    <location>
        <begin position="191"/>
        <end position="210"/>
    </location>
</feature>
<dbReference type="PANTHER" id="PTHR22763:SF190">
    <property type="entry name" value="RING FINGER PROTEIN 24"/>
    <property type="match status" value="1"/>
</dbReference>
<evidence type="ECO:0000256" key="4">
    <source>
        <dbReference type="PROSITE-ProRule" id="PRU00175"/>
    </source>
</evidence>
<keyword evidence="3" id="KW-0862">Zinc</keyword>
<dbReference type="GO" id="GO:0061630">
    <property type="term" value="F:ubiquitin protein ligase activity"/>
    <property type="evidence" value="ECO:0007669"/>
    <property type="project" value="TreeGrafter"/>
</dbReference>
<dbReference type="InterPro" id="IPR050731">
    <property type="entry name" value="HRD1_E3_ubiq-ligases"/>
</dbReference>
<sequence length="383" mass="43483">MGMIARVRARLQSIHTVTNKPDPARLQDDTYQSVCLVTVVLLLLPYLSRGPVSIMLALAYSCLVLPVLVHVQHQSADDLRDYVCTLLAPSARFLRRLYGPLQRMETVLIGMNNLFTMLNQCLFFMVCERTLVPGQRVACLYSLMFYNVAAYCASYVRELIAKEDWSLTVPVADHSRVKHLAMTATRLVLEWTKAVTFIITVVFMLLVFGLERGLEHYHPNGAYTALTWLYYMATEKVFADLFPALLTLLRLERLEALEALWAPVLQRALCMAMAVALSLPLLLRGQYRVAVSALYCCGWVRWRELSQGPLRALQAERAVLERYRHASAEELAQHDDDVCAVCLAPMRSARVTPCHHLFHGDCLRRCLGSSDICPICKRTFHFD</sequence>
<dbReference type="GO" id="GO:0008270">
    <property type="term" value="F:zinc ion binding"/>
    <property type="evidence" value="ECO:0007669"/>
    <property type="project" value="UniProtKB-KW"/>
</dbReference>
<feature type="domain" description="RING-type" evidence="6">
    <location>
        <begin position="339"/>
        <end position="377"/>
    </location>
</feature>
<dbReference type="Gene3D" id="3.30.40.10">
    <property type="entry name" value="Zinc/RING finger domain, C3HC4 (zinc finger)"/>
    <property type="match status" value="1"/>
</dbReference>
<keyword evidence="1" id="KW-0479">Metal-binding</keyword>
<feature type="transmembrane region" description="Helical" evidence="5">
    <location>
        <begin position="54"/>
        <end position="71"/>
    </location>
</feature>
<dbReference type="AlphaFoldDB" id="A0A9C6X112"/>
<dbReference type="SMART" id="SM00184">
    <property type="entry name" value="RING"/>
    <property type="match status" value="1"/>
</dbReference>
<dbReference type="InterPro" id="IPR001841">
    <property type="entry name" value="Znf_RING"/>
</dbReference>
<evidence type="ECO:0000313" key="7">
    <source>
        <dbReference type="Proteomes" id="UP000504606"/>
    </source>
</evidence>
<dbReference type="Pfam" id="PF13639">
    <property type="entry name" value="zf-RING_2"/>
    <property type="match status" value="1"/>
</dbReference>
<dbReference type="PANTHER" id="PTHR22763">
    <property type="entry name" value="RING ZINC FINGER PROTEIN"/>
    <property type="match status" value="1"/>
</dbReference>
<dbReference type="GO" id="GO:0043161">
    <property type="term" value="P:proteasome-mediated ubiquitin-dependent protein catabolic process"/>
    <property type="evidence" value="ECO:0007669"/>
    <property type="project" value="TreeGrafter"/>
</dbReference>
<keyword evidence="2 4" id="KW-0863">Zinc-finger</keyword>
<reference evidence="8" key="1">
    <citation type="submission" date="2025-08" db="UniProtKB">
        <authorList>
            <consortium name="RefSeq"/>
        </authorList>
    </citation>
    <scope>IDENTIFICATION</scope>
    <source>
        <tissue evidence="8">Whole organism</tissue>
    </source>
</reference>
<evidence type="ECO:0000259" key="6">
    <source>
        <dbReference type="PROSITE" id="PS50089"/>
    </source>
</evidence>
<accession>A0A9C6X112</accession>
<dbReference type="KEGG" id="foc:113206227"/>
<dbReference type="RefSeq" id="XP_052127178.1">
    <property type="nucleotide sequence ID" value="XM_052271218.1"/>
</dbReference>
<dbReference type="PROSITE" id="PS50089">
    <property type="entry name" value="ZF_RING_2"/>
    <property type="match status" value="1"/>
</dbReference>
<gene>
    <name evidence="8" type="primary">LOC113206227</name>
</gene>
<dbReference type="GeneID" id="113206227"/>
<dbReference type="GO" id="GO:0012505">
    <property type="term" value="C:endomembrane system"/>
    <property type="evidence" value="ECO:0007669"/>
    <property type="project" value="TreeGrafter"/>
</dbReference>